<dbReference type="EMBL" id="CAICTM010000236">
    <property type="protein sequence ID" value="CAB9505600.1"/>
    <property type="molecule type" value="Genomic_DNA"/>
</dbReference>
<protein>
    <submittedName>
        <fullName evidence="1">Uncharacterized protein</fullName>
    </submittedName>
</protein>
<name>A0A9N8HAT0_9STRA</name>
<sequence>MAADKLPDALLQEIRNLVAVECKDVCMKDRAGGANSVQQEVFMQKVFHGSAGYASVLDKLTTGKGAYASLFDRVALENNRQGNEERSSGYMLVLKDIASCDEGERTSSIEIGY</sequence>
<gene>
    <name evidence="1" type="ORF">SEMRO_237_G095170.1</name>
</gene>
<comment type="caution">
    <text evidence="1">The sequence shown here is derived from an EMBL/GenBank/DDBJ whole genome shotgun (WGS) entry which is preliminary data.</text>
</comment>
<dbReference type="Proteomes" id="UP001153069">
    <property type="component" value="Unassembled WGS sequence"/>
</dbReference>
<reference evidence="1" key="1">
    <citation type="submission" date="2020-06" db="EMBL/GenBank/DDBJ databases">
        <authorList>
            <consortium name="Plant Systems Biology data submission"/>
        </authorList>
    </citation>
    <scope>NUCLEOTIDE SEQUENCE</scope>
    <source>
        <strain evidence="1">D6</strain>
    </source>
</reference>
<dbReference type="OrthoDB" id="49538at2759"/>
<evidence type="ECO:0000313" key="2">
    <source>
        <dbReference type="Proteomes" id="UP001153069"/>
    </source>
</evidence>
<evidence type="ECO:0000313" key="1">
    <source>
        <dbReference type="EMBL" id="CAB9505600.1"/>
    </source>
</evidence>
<proteinExistence type="predicted"/>
<dbReference type="AlphaFoldDB" id="A0A9N8HAT0"/>
<keyword evidence="2" id="KW-1185">Reference proteome</keyword>
<organism evidence="1 2">
    <name type="scientific">Seminavis robusta</name>
    <dbReference type="NCBI Taxonomy" id="568900"/>
    <lineage>
        <taxon>Eukaryota</taxon>
        <taxon>Sar</taxon>
        <taxon>Stramenopiles</taxon>
        <taxon>Ochrophyta</taxon>
        <taxon>Bacillariophyta</taxon>
        <taxon>Bacillariophyceae</taxon>
        <taxon>Bacillariophycidae</taxon>
        <taxon>Naviculales</taxon>
        <taxon>Naviculaceae</taxon>
        <taxon>Seminavis</taxon>
    </lineage>
</organism>
<accession>A0A9N8HAT0</accession>